<evidence type="ECO:0000313" key="2">
    <source>
        <dbReference type="EMBL" id="KJZ72413.1"/>
    </source>
</evidence>
<name>A0A0F7ZT33_9HYPO</name>
<evidence type="ECO:0008006" key="4">
    <source>
        <dbReference type="Google" id="ProtNLM"/>
    </source>
</evidence>
<keyword evidence="3" id="KW-1185">Reference proteome</keyword>
<dbReference type="Proteomes" id="UP000054481">
    <property type="component" value="Unassembled WGS sequence"/>
</dbReference>
<gene>
    <name evidence="2" type="ORF">HIM_08216</name>
</gene>
<dbReference type="AlphaFoldDB" id="A0A0F7ZT33"/>
<sequence>MFDVSTGQVFKEWTLPRHAISARGDDADWSRRRPYPLLTPRGSRGPRSLVDTAINVIANNIGDVADEYLDHIPLRLRWRIWRFLEARGVCLHAWTIFSKQLLSEDDEKTLGLYRFRQHIRQPGTELERYVQPLTSLSTDFITHIVISGGCEFGTHQLLCLAHMSNLGVLELVQPTDELRATFPTVEDRLLRGWTEMQDPFPLLRILRIWGDRSVTQESLRWVSKFPSLTLYDVVGSRDDWHSPYKQATEHGWDMAPAASGLDDSLSQYLMLFAPHDGISGDRLKDLARTVDSDLLSISSDSRCAVKFVADGDATSLLDYLSDTTKADMPTWNTAAASADSRSSTDVAFEFWAFWLYSLIGQLTQDADLRNRGVQSILQAVAGPFVLPSKPFATLFLGQSGRGGISNQPAYVSRGLFVTKCYTFTRSTTAGVGVATEVKATWRNRRETGSPKPGEPTVRRQKRQRLNDVLQSLSR</sequence>
<organism evidence="2 3">
    <name type="scientific">Hirsutella minnesotensis 3608</name>
    <dbReference type="NCBI Taxonomy" id="1043627"/>
    <lineage>
        <taxon>Eukaryota</taxon>
        <taxon>Fungi</taxon>
        <taxon>Dikarya</taxon>
        <taxon>Ascomycota</taxon>
        <taxon>Pezizomycotina</taxon>
        <taxon>Sordariomycetes</taxon>
        <taxon>Hypocreomycetidae</taxon>
        <taxon>Hypocreales</taxon>
        <taxon>Ophiocordycipitaceae</taxon>
        <taxon>Hirsutella</taxon>
    </lineage>
</organism>
<dbReference type="EMBL" id="KQ030547">
    <property type="protein sequence ID" value="KJZ72413.1"/>
    <property type="molecule type" value="Genomic_DNA"/>
</dbReference>
<protein>
    <recommendedName>
        <fullName evidence="4">Succinyl-3-ketoacid-coenzyme a transferase</fullName>
    </recommendedName>
</protein>
<evidence type="ECO:0000256" key="1">
    <source>
        <dbReference type="SAM" id="MobiDB-lite"/>
    </source>
</evidence>
<reference evidence="2 3" key="1">
    <citation type="journal article" date="2014" name="Genome Biol. Evol.">
        <title>Comparative genomics and transcriptomics analyses reveal divergent lifestyle features of nematode endoparasitic fungus Hirsutella minnesotensis.</title>
        <authorList>
            <person name="Lai Y."/>
            <person name="Liu K."/>
            <person name="Zhang X."/>
            <person name="Zhang X."/>
            <person name="Li K."/>
            <person name="Wang N."/>
            <person name="Shu C."/>
            <person name="Wu Y."/>
            <person name="Wang C."/>
            <person name="Bushley K.E."/>
            <person name="Xiang M."/>
            <person name="Liu X."/>
        </authorList>
    </citation>
    <scope>NUCLEOTIDE SEQUENCE [LARGE SCALE GENOMIC DNA]</scope>
    <source>
        <strain evidence="2 3">3608</strain>
    </source>
</reference>
<dbReference type="OrthoDB" id="5273928at2759"/>
<proteinExistence type="predicted"/>
<feature type="region of interest" description="Disordered" evidence="1">
    <location>
        <begin position="444"/>
        <end position="474"/>
    </location>
</feature>
<evidence type="ECO:0000313" key="3">
    <source>
        <dbReference type="Proteomes" id="UP000054481"/>
    </source>
</evidence>
<accession>A0A0F7ZT33</accession>